<dbReference type="Pfam" id="PF04978">
    <property type="entry name" value="MST"/>
    <property type="match status" value="1"/>
</dbReference>
<keyword evidence="2" id="KW-1185">Reference proteome</keyword>
<dbReference type="InterPro" id="IPR007061">
    <property type="entry name" value="MST-like"/>
</dbReference>
<dbReference type="EMBL" id="FZNO01000010">
    <property type="protein sequence ID" value="SNR50875.1"/>
    <property type="molecule type" value="Genomic_DNA"/>
</dbReference>
<dbReference type="Proteomes" id="UP000198403">
    <property type="component" value="Unassembled WGS sequence"/>
</dbReference>
<dbReference type="OrthoDB" id="4548523at2"/>
<accession>A0A238WW67</accession>
<evidence type="ECO:0000313" key="1">
    <source>
        <dbReference type="EMBL" id="SNR50875.1"/>
    </source>
</evidence>
<reference evidence="1 2" key="1">
    <citation type="submission" date="2017-06" db="EMBL/GenBank/DDBJ databases">
        <authorList>
            <person name="Kim H.J."/>
            <person name="Triplett B.A."/>
        </authorList>
    </citation>
    <scope>NUCLEOTIDE SEQUENCE [LARGE SCALE GENOMIC DNA]</scope>
    <source>
        <strain evidence="1 2">DSM 44272</strain>
    </source>
</reference>
<gene>
    <name evidence="1" type="ORF">SAMN06272737_11069</name>
</gene>
<dbReference type="RefSeq" id="WP_089336581.1">
    <property type="nucleotide sequence ID" value="NZ_FZNO01000010.1"/>
</dbReference>
<dbReference type="Gene3D" id="1.20.120.450">
    <property type="entry name" value="dinb family like domain"/>
    <property type="match status" value="1"/>
</dbReference>
<proteinExistence type="predicted"/>
<organism evidence="1 2">
    <name type="scientific">Blastococcus mobilis</name>
    <dbReference type="NCBI Taxonomy" id="1938746"/>
    <lineage>
        <taxon>Bacteria</taxon>
        <taxon>Bacillati</taxon>
        <taxon>Actinomycetota</taxon>
        <taxon>Actinomycetes</taxon>
        <taxon>Geodermatophilales</taxon>
        <taxon>Geodermatophilaceae</taxon>
        <taxon>Blastococcus</taxon>
    </lineage>
</organism>
<sequence length="159" mass="17540">MPEADATPEPSPIPDERDLLLAWLAYLRGSILRKLEDLSEEQARWTPDDALISVLGVVNHLTHVEWRWLDGTMLGAETSRSEAEFHPGPELTVAEACARYRARAAETARVVGALAVTEPCRDGSGRDLRWVLLHLIEETARHAGHADATRELLDGTTGI</sequence>
<dbReference type="InterPro" id="IPR034660">
    <property type="entry name" value="DinB/YfiT-like"/>
</dbReference>
<dbReference type="AlphaFoldDB" id="A0A238WW67"/>
<protein>
    <submittedName>
        <fullName evidence="1">Uncharacterized damage-inducible protein DinB (Forms a four-helix bundle)</fullName>
    </submittedName>
</protein>
<dbReference type="SUPFAM" id="SSF109854">
    <property type="entry name" value="DinB/YfiT-like putative metalloenzymes"/>
    <property type="match status" value="1"/>
</dbReference>
<name>A0A238WW67_9ACTN</name>
<evidence type="ECO:0000313" key="2">
    <source>
        <dbReference type="Proteomes" id="UP000198403"/>
    </source>
</evidence>